<comment type="caution">
    <text evidence="1">The sequence shown here is derived from an EMBL/GenBank/DDBJ whole genome shotgun (WGS) entry which is preliminary data.</text>
</comment>
<protein>
    <submittedName>
        <fullName evidence="1">Uncharacterized protein</fullName>
    </submittedName>
</protein>
<reference evidence="1" key="1">
    <citation type="submission" date="2020-05" db="EMBL/GenBank/DDBJ databases">
        <title>Mycena genomes resolve the evolution of fungal bioluminescence.</title>
        <authorList>
            <person name="Tsai I.J."/>
        </authorList>
    </citation>
    <scope>NUCLEOTIDE SEQUENCE</scope>
    <source>
        <strain evidence="1">171206Taipei</strain>
    </source>
</reference>
<dbReference type="EMBL" id="JACAZF010000001">
    <property type="protein sequence ID" value="KAF7314980.1"/>
    <property type="molecule type" value="Genomic_DNA"/>
</dbReference>
<dbReference type="InterPro" id="IPR023389">
    <property type="entry name" value="DOPA-like_sf"/>
</dbReference>
<dbReference type="SUPFAM" id="SSF143410">
    <property type="entry name" value="DOPA-like"/>
    <property type="match status" value="1"/>
</dbReference>
<proteinExistence type="predicted"/>
<dbReference type="OrthoDB" id="9970095at2759"/>
<keyword evidence="2" id="KW-1185">Reference proteome</keyword>
<evidence type="ECO:0000313" key="1">
    <source>
        <dbReference type="EMBL" id="KAF7314980.1"/>
    </source>
</evidence>
<dbReference type="InterPro" id="IPR014980">
    <property type="entry name" value="DOPA_dioxygen"/>
</dbReference>
<dbReference type="PANTHER" id="PTHR36423">
    <property type="entry name" value="AFR070WP"/>
    <property type="match status" value="1"/>
</dbReference>
<dbReference type="Pfam" id="PF08883">
    <property type="entry name" value="DOPA_dioxygen"/>
    <property type="match status" value="1"/>
</dbReference>
<dbReference type="GeneID" id="59339609"/>
<dbReference type="PANTHER" id="PTHR36423:SF2">
    <property type="entry name" value="AFR070WP"/>
    <property type="match status" value="1"/>
</dbReference>
<name>A0A8H6TFU4_9AGAR</name>
<dbReference type="AlphaFoldDB" id="A0A8H6TFU4"/>
<evidence type="ECO:0000313" key="2">
    <source>
        <dbReference type="Proteomes" id="UP000636479"/>
    </source>
</evidence>
<dbReference type="RefSeq" id="XP_037225003.1">
    <property type="nucleotide sequence ID" value="XM_037357093.1"/>
</dbReference>
<sequence>MAQPKPTTDLQTVLNTEIKWESPSPPTPPRSNTFLAPGSGISVRSPNSDGVQYLRHSSRADIYFHQGNSEEHHYALELRDAVLRLRRDGAFIAVPLFRVNEAPIGPHPVGSYEIWVPSETFASVYSYLCLNRGPLSILVHPLTREQVRSRTTSSVAFVLTMIEHLISAFSDHEVRASWIGPAYPLDLSTLPIRSAEIPLQYPTLSALISPSFRIADLITLPFSTRGWIFFQDPVYQP</sequence>
<organism evidence="1 2">
    <name type="scientific">Mycena indigotica</name>
    <dbReference type="NCBI Taxonomy" id="2126181"/>
    <lineage>
        <taxon>Eukaryota</taxon>
        <taxon>Fungi</taxon>
        <taxon>Dikarya</taxon>
        <taxon>Basidiomycota</taxon>
        <taxon>Agaricomycotina</taxon>
        <taxon>Agaricomycetes</taxon>
        <taxon>Agaricomycetidae</taxon>
        <taxon>Agaricales</taxon>
        <taxon>Marasmiineae</taxon>
        <taxon>Mycenaceae</taxon>
        <taxon>Mycena</taxon>
    </lineage>
</organism>
<dbReference type="Gene3D" id="3.30.70.1240">
    <property type="entry name" value="DOPA-like domains"/>
    <property type="match status" value="1"/>
</dbReference>
<accession>A0A8H6TFU4</accession>
<dbReference type="Proteomes" id="UP000636479">
    <property type="component" value="Unassembled WGS sequence"/>
</dbReference>
<gene>
    <name evidence="1" type="ORF">MIND_00012100</name>
</gene>